<sequence>MSQIRKIKRKNSKAQGAPAKGRRVMIWMAVMAVVLVIVVAILGFRNTAQAPTLETGGESGVVESLALLNSRGETQRVGDLLAAGETGSVFVFFLGAG</sequence>
<evidence type="ECO:0000313" key="3">
    <source>
        <dbReference type="EMBL" id="MEN1761496.1"/>
    </source>
</evidence>
<protein>
    <submittedName>
        <fullName evidence="3">Uncharacterized protein</fullName>
    </submittedName>
</protein>
<keyword evidence="2" id="KW-1133">Transmembrane helix</keyword>
<comment type="caution">
    <text evidence="3">The sequence shown here is derived from an EMBL/GenBank/DDBJ whole genome shotgun (WGS) entry which is preliminary data.</text>
</comment>
<keyword evidence="2" id="KW-0472">Membrane</keyword>
<dbReference type="RefSeq" id="WP_343186783.1">
    <property type="nucleotide sequence ID" value="NZ_JBCITM010000016.1"/>
</dbReference>
<proteinExistence type="predicted"/>
<accession>A0ABU9VWF1</accession>
<reference evidence="3 4" key="1">
    <citation type="submission" date="2024-04" db="EMBL/GenBank/DDBJ databases">
        <title>Genome sequencing and metabolic network reconstruction of aminoacids and betaine degradation by Anoxynatronum sibiricum.</title>
        <authorList>
            <person name="Detkova E.N."/>
            <person name="Boltjanskaja Y.V."/>
            <person name="Mardanov A.V."/>
            <person name="Kevbrin V."/>
        </authorList>
    </citation>
    <scope>NUCLEOTIDE SEQUENCE [LARGE SCALE GENOMIC DNA]</scope>
    <source>
        <strain evidence="3 4">Z-7981</strain>
    </source>
</reference>
<feature type="compositionally biased region" description="Basic residues" evidence="1">
    <location>
        <begin position="1"/>
        <end position="12"/>
    </location>
</feature>
<feature type="transmembrane region" description="Helical" evidence="2">
    <location>
        <begin position="24"/>
        <end position="44"/>
    </location>
</feature>
<dbReference type="EMBL" id="JBCITM010000016">
    <property type="protein sequence ID" value="MEN1761496.1"/>
    <property type="molecule type" value="Genomic_DNA"/>
</dbReference>
<keyword evidence="4" id="KW-1185">Reference proteome</keyword>
<evidence type="ECO:0000256" key="1">
    <source>
        <dbReference type="SAM" id="MobiDB-lite"/>
    </source>
</evidence>
<gene>
    <name evidence="3" type="ORF">AAIG11_13490</name>
</gene>
<dbReference type="Proteomes" id="UP001407405">
    <property type="component" value="Unassembled WGS sequence"/>
</dbReference>
<name>A0ABU9VWF1_9CLOT</name>
<feature type="region of interest" description="Disordered" evidence="1">
    <location>
        <begin position="1"/>
        <end position="20"/>
    </location>
</feature>
<evidence type="ECO:0000256" key="2">
    <source>
        <dbReference type="SAM" id="Phobius"/>
    </source>
</evidence>
<organism evidence="3 4">
    <name type="scientific">Anoxynatronum sibiricum</name>
    <dbReference type="NCBI Taxonomy" id="210623"/>
    <lineage>
        <taxon>Bacteria</taxon>
        <taxon>Bacillati</taxon>
        <taxon>Bacillota</taxon>
        <taxon>Clostridia</taxon>
        <taxon>Eubacteriales</taxon>
        <taxon>Clostridiaceae</taxon>
        <taxon>Anoxynatronum</taxon>
    </lineage>
</organism>
<keyword evidence="2" id="KW-0812">Transmembrane</keyword>
<evidence type="ECO:0000313" key="4">
    <source>
        <dbReference type="Proteomes" id="UP001407405"/>
    </source>
</evidence>